<feature type="signal peptide" evidence="3">
    <location>
        <begin position="1"/>
        <end position="25"/>
    </location>
</feature>
<sequence>MPRFGHALVVSYLVLCLLWGGSVCAQSSKASLAAYADQFQTGKISRDGFDLYFRSAGAGEPVLILSGGPGDDCDYMLPVAAAVAKHQKAILVEQRGTGRSLPPHVDATTMNVALSLADYEALRMYLKADRWTVIGHSAGGLLAIRYAIAQPEHVSQLVLLDSAPVSFSALAAFDDNILDRLQMGDRTKLEALESQSGNGARADAAELQSQALFFNRELGSQMGKELSSAWHSDVGHLLGREITPPNYDLRPQLGKYQGRVLVLSGRQDPMDPVAAYETKLAFQHAAVRFIDRAGHFPWFEQPAAFNQALDDFFTSK</sequence>
<evidence type="ECO:0000256" key="1">
    <source>
        <dbReference type="ARBA" id="ARBA00010088"/>
    </source>
</evidence>
<dbReference type="GO" id="GO:0004177">
    <property type="term" value="F:aminopeptidase activity"/>
    <property type="evidence" value="ECO:0007669"/>
    <property type="project" value="UniProtKB-KW"/>
</dbReference>
<dbReference type="PANTHER" id="PTHR43798">
    <property type="entry name" value="MONOACYLGLYCEROL LIPASE"/>
    <property type="match status" value="1"/>
</dbReference>
<dbReference type="AlphaFoldDB" id="A0A841JQB4"/>
<accession>A0A841JQB4</accession>
<feature type="domain" description="AB hydrolase-1" evidence="4">
    <location>
        <begin position="61"/>
        <end position="301"/>
    </location>
</feature>
<proteinExistence type="inferred from homology"/>
<dbReference type="Proteomes" id="UP000538666">
    <property type="component" value="Unassembled WGS sequence"/>
</dbReference>
<dbReference type="InterPro" id="IPR050266">
    <property type="entry name" value="AB_hydrolase_sf"/>
</dbReference>
<dbReference type="EC" id="3.4.11.5" evidence="5"/>
<dbReference type="EMBL" id="JACHEK010000001">
    <property type="protein sequence ID" value="MBB6142747.1"/>
    <property type="molecule type" value="Genomic_DNA"/>
</dbReference>
<organism evidence="5 6">
    <name type="scientific">Silvibacterium bohemicum</name>
    <dbReference type="NCBI Taxonomy" id="1577686"/>
    <lineage>
        <taxon>Bacteria</taxon>
        <taxon>Pseudomonadati</taxon>
        <taxon>Acidobacteriota</taxon>
        <taxon>Terriglobia</taxon>
        <taxon>Terriglobales</taxon>
        <taxon>Acidobacteriaceae</taxon>
        <taxon>Silvibacterium</taxon>
    </lineage>
</organism>
<reference evidence="5 6" key="1">
    <citation type="submission" date="2020-08" db="EMBL/GenBank/DDBJ databases">
        <title>Genomic Encyclopedia of Type Strains, Phase IV (KMG-IV): sequencing the most valuable type-strain genomes for metagenomic binning, comparative biology and taxonomic classification.</title>
        <authorList>
            <person name="Goeker M."/>
        </authorList>
    </citation>
    <scope>NUCLEOTIDE SEQUENCE [LARGE SCALE GENOMIC DNA]</scope>
    <source>
        <strain evidence="5 6">DSM 103733</strain>
    </source>
</reference>
<gene>
    <name evidence="5" type="ORF">HNQ77_000685</name>
</gene>
<keyword evidence="6" id="KW-1185">Reference proteome</keyword>
<keyword evidence="2 5" id="KW-0378">Hydrolase</keyword>
<dbReference type="PRINTS" id="PR00111">
    <property type="entry name" value="ABHYDROLASE"/>
</dbReference>
<comment type="caution">
    <text evidence="5">The sequence shown here is derived from an EMBL/GenBank/DDBJ whole genome shotgun (WGS) entry which is preliminary data.</text>
</comment>
<dbReference type="InterPro" id="IPR000073">
    <property type="entry name" value="AB_hydrolase_1"/>
</dbReference>
<dbReference type="PRINTS" id="PR00793">
    <property type="entry name" value="PROAMNOPTASE"/>
</dbReference>
<dbReference type="InterPro" id="IPR029058">
    <property type="entry name" value="AB_hydrolase_fold"/>
</dbReference>
<protein>
    <submittedName>
        <fullName evidence="5">Proline iminopeptidase</fullName>
        <ecNumber evidence="5">3.4.11.5</ecNumber>
    </submittedName>
</protein>
<comment type="similarity">
    <text evidence="1">Belongs to the peptidase S33 family.</text>
</comment>
<name>A0A841JQB4_9BACT</name>
<evidence type="ECO:0000313" key="6">
    <source>
        <dbReference type="Proteomes" id="UP000538666"/>
    </source>
</evidence>
<dbReference type="GO" id="GO:0006508">
    <property type="term" value="P:proteolysis"/>
    <property type="evidence" value="ECO:0007669"/>
    <property type="project" value="InterPro"/>
</dbReference>
<keyword evidence="3" id="KW-0732">Signal</keyword>
<evidence type="ECO:0000313" key="5">
    <source>
        <dbReference type="EMBL" id="MBB6142747.1"/>
    </source>
</evidence>
<evidence type="ECO:0000259" key="4">
    <source>
        <dbReference type="Pfam" id="PF00561"/>
    </source>
</evidence>
<evidence type="ECO:0000256" key="3">
    <source>
        <dbReference type="SAM" id="SignalP"/>
    </source>
</evidence>
<dbReference type="SUPFAM" id="SSF53474">
    <property type="entry name" value="alpha/beta-Hydrolases"/>
    <property type="match status" value="1"/>
</dbReference>
<dbReference type="PANTHER" id="PTHR43798:SF27">
    <property type="entry name" value="HYDROLASE ALPHA_BETA HYDROLASE FOLD FAMILY"/>
    <property type="match status" value="1"/>
</dbReference>
<dbReference type="Gene3D" id="3.40.50.1820">
    <property type="entry name" value="alpha/beta hydrolase"/>
    <property type="match status" value="1"/>
</dbReference>
<evidence type="ECO:0000256" key="2">
    <source>
        <dbReference type="ARBA" id="ARBA00022801"/>
    </source>
</evidence>
<feature type="chain" id="PRO_5032854322" evidence="3">
    <location>
        <begin position="26"/>
        <end position="316"/>
    </location>
</feature>
<keyword evidence="5" id="KW-0645">Protease</keyword>
<dbReference type="InterPro" id="IPR002410">
    <property type="entry name" value="Peptidase_S33"/>
</dbReference>
<dbReference type="Pfam" id="PF00561">
    <property type="entry name" value="Abhydrolase_1"/>
    <property type="match status" value="1"/>
</dbReference>
<dbReference type="RefSeq" id="WP_050057937.1">
    <property type="nucleotide sequence ID" value="NZ_JACHEK010000001.1"/>
</dbReference>
<keyword evidence="5" id="KW-0031">Aminopeptidase</keyword>
<dbReference type="GO" id="GO:0016020">
    <property type="term" value="C:membrane"/>
    <property type="evidence" value="ECO:0007669"/>
    <property type="project" value="TreeGrafter"/>
</dbReference>